<accession>B9ZYW3</accession>
<dbReference type="InterPro" id="IPR014352">
    <property type="entry name" value="FERM/acyl-CoA-bd_prot_sf"/>
</dbReference>
<dbReference type="PROSITE" id="PS50057">
    <property type="entry name" value="FERM_3"/>
    <property type="match status" value="1"/>
</dbReference>
<dbReference type="Pfam" id="PF08736">
    <property type="entry name" value="FA"/>
    <property type="match status" value="1"/>
</dbReference>
<evidence type="ECO:0000313" key="5">
    <source>
        <dbReference type="EMBL" id="BAH29726.1"/>
    </source>
</evidence>
<dbReference type="Pfam" id="PF09380">
    <property type="entry name" value="FERM_C"/>
    <property type="match status" value="1"/>
</dbReference>
<dbReference type="CDD" id="cd14473">
    <property type="entry name" value="FERM_B-lobe"/>
    <property type="match status" value="1"/>
</dbReference>
<evidence type="ECO:0000256" key="2">
    <source>
        <dbReference type="ARBA" id="ARBA00022490"/>
    </source>
</evidence>
<dbReference type="GO" id="GO:0016020">
    <property type="term" value="C:membrane"/>
    <property type="evidence" value="ECO:0007669"/>
    <property type="project" value="UniProtKB-ARBA"/>
</dbReference>
<feature type="domain" description="FERM" evidence="4">
    <location>
        <begin position="36"/>
        <end position="320"/>
    </location>
</feature>
<feature type="region of interest" description="Disordered" evidence="3">
    <location>
        <begin position="380"/>
        <end position="403"/>
    </location>
</feature>
<dbReference type="InterPro" id="IPR018979">
    <property type="entry name" value="FERM_N"/>
</dbReference>
<dbReference type="Gene3D" id="3.10.20.90">
    <property type="entry name" value="Phosphatidylinositol 3-kinase Catalytic Subunit, Chain A, domain 1"/>
    <property type="match status" value="1"/>
</dbReference>
<dbReference type="SMART" id="SM00295">
    <property type="entry name" value="B41"/>
    <property type="match status" value="1"/>
</dbReference>
<dbReference type="InterPro" id="IPR035963">
    <property type="entry name" value="FERM_2"/>
</dbReference>
<dbReference type="SUPFAM" id="SSF47031">
    <property type="entry name" value="Second domain of FERM"/>
    <property type="match status" value="1"/>
</dbReference>
<feature type="compositionally biased region" description="Polar residues" evidence="3">
    <location>
        <begin position="394"/>
        <end position="403"/>
    </location>
</feature>
<dbReference type="EMBL" id="AB429239">
    <property type="protein sequence ID" value="BAH29726.1"/>
    <property type="molecule type" value="Genomic_DNA"/>
</dbReference>
<dbReference type="SUPFAM" id="SSF54236">
    <property type="entry name" value="Ubiquitin-like"/>
    <property type="match status" value="1"/>
</dbReference>
<proteinExistence type="predicted"/>
<dbReference type="GO" id="GO:0031032">
    <property type="term" value="P:actomyosin structure organization"/>
    <property type="evidence" value="ECO:0007669"/>
    <property type="project" value="TreeGrafter"/>
</dbReference>
<organism evidence="5">
    <name type="scientific">Dicyema japonicum</name>
    <name type="common">Dicyemid mesozoan</name>
    <dbReference type="NCBI Taxonomy" id="399803"/>
    <lineage>
        <taxon>Eukaryota</taxon>
        <taxon>Metazoa</taxon>
        <taxon>Spiralia</taxon>
        <taxon>Lophotrochozoa</taxon>
        <taxon>Mesozoa</taxon>
        <taxon>Dicyemida</taxon>
        <taxon>Rhombozoa</taxon>
        <taxon>Dicyemidae</taxon>
        <taxon>Dicyema</taxon>
    </lineage>
</organism>
<dbReference type="SMART" id="SM01196">
    <property type="entry name" value="FERM_C"/>
    <property type="match status" value="1"/>
</dbReference>
<dbReference type="AlphaFoldDB" id="B9ZYW3"/>
<dbReference type="Gene3D" id="2.30.29.30">
    <property type="entry name" value="Pleckstrin-homology domain (PH domain)/Phosphotyrosine-binding domain (PTB)"/>
    <property type="match status" value="1"/>
</dbReference>
<keyword evidence="2" id="KW-0963">Cytoplasm</keyword>
<dbReference type="GO" id="GO:0005856">
    <property type="term" value="C:cytoskeleton"/>
    <property type="evidence" value="ECO:0007669"/>
    <property type="project" value="TreeGrafter"/>
</dbReference>
<dbReference type="PANTHER" id="PTHR23280:SF25">
    <property type="entry name" value="MOESIN_EZRIN_RADIXIN HOMOLOG 1"/>
    <property type="match status" value="1"/>
</dbReference>
<dbReference type="InterPro" id="IPR019749">
    <property type="entry name" value="Band_41_domain"/>
</dbReference>
<dbReference type="Pfam" id="PF00373">
    <property type="entry name" value="FERM_M"/>
    <property type="match status" value="1"/>
</dbReference>
<dbReference type="InterPro" id="IPR029071">
    <property type="entry name" value="Ubiquitin-like_domsf"/>
</dbReference>
<dbReference type="FunFam" id="1.20.80.10:FF:000003">
    <property type="entry name" value="Tyrosine-protein phosphatase non-receptor type 4"/>
    <property type="match status" value="1"/>
</dbReference>
<dbReference type="SUPFAM" id="SSF50729">
    <property type="entry name" value="PH domain-like"/>
    <property type="match status" value="1"/>
</dbReference>
<dbReference type="FunFam" id="2.30.29.30:FF:000002">
    <property type="entry name" value="Band 4.1-like protein 5 isoform 1"/>
    <property type="match status" value="1"/>
</dbReference>
<name>B9ZYW3_DICJA</name>
<protein>
    <submittedName>
        <fullName evidence="5">FERM domain containing protein</fullName>
    </submittedName>
</protein>
<reference evidence="5" key="1">
    <citation type="journal article" date="2010" name="Gene">
        <title>Unique genome of dicyemid mesozoan: highly shortened spliceosomal introns in conservative exon/intron structure.</title>
        <authorList>
            <person name="Ogino K."/>
            <person name="Tsuneki K."/>
            <person name="Furuya H."/>
        </authorList>
    </citation>
    <scope>NUCLEOTIDE SEQUENCE</scope>
</reference>
<evidence type="ECO:0000259" key="4">
    <source>
        <dbReference type="PROSITE" id="PS50057"/>
    </source>
</evidence>
<dbReference type="PANTHER" id="PTHR23280">
    <property type="entry name" value="4.1 G PROTEIN"/>
    <property type="match status" value="1"/>
</dbReference>
<dbReference type="SMART" id="SM01195">
    <property type="entry name" value="FA"/>
    <property type="match status" value="1"/>
</dbReference>
<dbReference type="InterPro" id="IPR018980">
    <property type="entry name" value="FERM_PH-like_C"/>
</dbReference>
<evidence type="ECO:0000256" key="1">
    <source>
        <dbReference type="ARBA" id="ARBA00004496"/>
    </source>
</evidence>
<evidence type="ECO:0000256" key="3">
    <source>
        <dbReference type="SAM" id="MobiDB-lite"/>
    </source>
</evidence>
<dbReference type="CDD" id="cd13186">
    <property type="entry name" value="FERM_C_NBL4_NBL5"/>
    <property type="match status" value="1"/>
</dbReference>
<dbReference type="InterPro" id="IPR000299">
    <property type="entry name" value="FERM_domain"/>
</dbReference>
<sequence>MVGNNFSLLRRLISGRGRRDHVTSSAEPRKPKKGFLICRIAFLDGTEICFEQRKKCIGSDLLELAFYHLDLLEKDYFGLQFVDMDHVKKWLDPMKSLTQQCKGKGRTVHFNFLVKFYPSEPNKMKEECTRYHMYLQLKSDLFTGKLDCKEDVAVDLSALILQSELGDFNRNSHTRTMISEFRFVPNQTEQFERQVYEVYQTYRGLTTEHAELAFLNKCKYLDMYGVDLHSVIGCDENTYSLGLTPSGILIFEGQEKIGLFFWPTIKRLDFRSHKLILVLIDSHDGVKTELKFVFRTAQVSACKQLWKSAIEHHAFYRLRSTSDFRKSFTLRLGSRFRYSGRTEFQAGTESSPRRSVHFVRRPSRRYPRREVPDDFTWNSTLSMENSRDSKPNETMRSSQSDYNNRAKAAIRALDDILQHVD</sequence>
<comment type="subcellular location">
    <subcellularLocation>
        <location evidence="1">Cytoplasm</location>
    </subcellularLocation>
</comment>
<dbReference type="GO" id="GO:0005737">
    <property type="term" value="C:cytoplasm"/>
    <property type="evidence" value="ECO:0007669"/>
    <property type="project" value="UniProtKB-SubCell"/>
</dbReference>
<dbReference type="InterPro" id="IPR014847">
    <property type="entry name" value="FA"/>
</dbReference>
<dbReference type="PRINTS" id="PR00935">
    <property type="entry name" value="BAND41"/>
</dbReference>
<dbReference type="Pfam" id="PF09379">
    <property type="entry name" value="FERM_N"/>
    <property type="match status" value="1"/>
</dbReference>
<dbReference type="InterPro" id="IPR011993">
    <property type="entry name" value="PH-like_dom_sf"/>
</dbReference>
<dbReference type="Gene3D" id="1.20.80.10">
    <property type="match status" value="1"/>
</dbReference>
<dbReference type="InterPro" id="IPR019748">
    <property type="entry name" value="FERM_central"/>
</dbReference>